<dbReference type="SUPFAM" id="SSF52343">
    <property type="entry name" value="Ferredoxin reductase-like, C-terminal NADP-linked domain"/>
    <property type="match status" value="1"/>
</dbReference>
<reference evidence="16" key="1">
    <citation type="journal article" date="2013" name="Stand. Genomic Sci.">
        <title>Complete genome sequence of the halophilic bacterium Spirochaeta africana type strain (Z-7692(T)) from the alkaline Lake Magadi in the East African Rift.</title>
        <authorList>
            <person name="Liolos K."/>
            <person name="Abt B."/>
            <person name="Scheuner C."/>
            <person name="Teshima H."/>
            <person name="Held B."/>
            <person name="Lapidus A."/>
            <person name="Nolan M."/>
            <person name="Lucas S."/>
            <person name="Deshpande S."/>
            <person name="Cheng J.F."/>
            <person name="Tapia R."/>
            <person name="Goodwin L.A."/>
            <person name="Pitluck S."/>
            <person name="Pagani I."/>
            <person name="Ivanova N."/>
            <person name="Mavromatis K."/>
            <person name="Mikhailova N."/>
            <person name="Huntemann M."/>
            <person name="Pati A."/>
            <person name="Chen A."/>
            <person name="Palaniappan K."/>
            <person name="Land M."/>
            <person name="Rohde M."/>
            <person name="Tindall B.J."/>
            <person name="Detter J.C."/>
            <person name="Goker M."/>
            <person name="Bristow J."/>
            <person name="Eisen J.A."/>
            <person name="Markowitz V."/>
            <person name="Hugenholtz P."/>
            <person name="Woyke T."/>
            <person name="Klenk H.P."/>
            <person name="Kyrpides N.C."/>
        </authorList>
    </citation>
    <scope>NUCLEOTIDE SEQUENCE</scope>
    <source>
        <strain evidence="16">ATCC 700263 / DSM 8902 / Z-7692</strain>
    </source>
</reference>
<feature type="transmembrane region" description="Helical" evidence="13">
    <location>
        <begin position="12"/>
        <end position="35"/>
    </location>
</feature>
<dbReference type="GO" id="GO:0016491">
    <property type="term" value="F:oxidoreductase activity"/>
    <property type="evidence" value="ECO:0007669"/>
    <property type="project" value="UniProtKB-KW"/>
</dbReference>
<dbReference type="InterPro" id="IPR050415">
    <property type="entry name" value="MRET"/>
</dbReference>
<keyword evidence="8 13" id="KW-1133">Transmembrane helix</keyword>
<keyword evidence="4 13" id="KW-0812">Transmembrane</keyword>
<dbReference type="PROSITE" id="PS51384">
    <property type="entry name" value="FAD_FR"/>
    <property type="match status" value="1"/>
</dbReference>
<dbReference type="GO" id="GO:0051537">
    <property type="term" value="F:2 iron, 2 sulfur cluster binding"/>
    <property type="evidence" value="ECO:0007669"/>
    <property type="project" value="UniProtKB-KW"/>
</dbReference>
<keyword evidence="10" id="KW-0408">Iron</keyword>
<evidence type="ECO:0000256" key="11">
    <source>
        <dbReference type="ARBA" id="ARBA00023014"/>
    </source>
</evidence>
<keyword evidence="5" id="KW-0001">2Fe-2S</keyword>
<gene>
    <name evidence="15" type="ordered locus">Spiaf_1115</name>
</gene>
<dbReference type="GO" id="GO:0046872">
    <property type="term" value="F:metal ion binding"/>
    <property type="evidence" value="ECO:0007669"/>
    <property type="project" value="UniProtKB-KW"/>
</dbReference>
<evidence type="ECO:0000313" key="15">
    <source>
        <dbReference type="EMBL" id="AFG37202.1"/>
    </source>
</evidence>
<dbReference type="GO" id="GO:0016020">
    <property type="term" value="C:membrane"/>
    <property type="evidence" value="ECO:0007669"/>
    <property type="project" value="UniProtKB-SubCell"/>
</dbReference>
<dbReference type="InterPro" id="IPR013112">
    <property type="entry name" value="FAD-bd_8"/>
</dbReference>
<dbReference type="OrthoDB" id="9789468at2"/>
<feature type="domain" description="FAD-binding FR-type" evidence="14">
    <location>
        <begin position="211"/>
        <end position="310"/>
    </location>
</feature>
<dbReference type="AlphaFoldDB" id="H9UI59"/>
<dbReference type="PATRIC" id="fig|889378.3.peg.1117"/>
<evidence type="ECO:0000256" key="1">
    <source>
        <dbReference type="ARBA" id="ARBA00001974"/>
    </source>
</evidence>
<keyword evidence="9" id="KW-0560">Oxidoreductase</keyword>
<comment type="subcellular location">
    <subcellularLocation>
        <location evidence="2">Membrane</location>
        <topology evidence="2">Multi-pass membrane protein</topology>
    </subcellularLocation>
</comment>
<keyword evidence="3" id="KW-0285">Flavoprotein</keyword>
<dbReference type="eggNOG" id="COG4097">
    <property type="taxonomic scope" value="Bacteria"/>
</dbReference>
<dbReference type="Gene3D" id="3.40.50.80">
    <property type="entry name" value="Nucleotide-binding domain of ferredoxin-NADP reductase (FNR) module"/>
    <property type="match status" value="1"/>
</dbReference>
<organism evidence="15 16">
    <name type="scientific">Spirochaeta africana (strain ATCC 700263 / DSM 8902 / Z-7692)</name>
    <dbReference type="NCBI Taxonomy" id="889378"/>
    <lineage>
        <taxon>Bacteria</taxon>
        <taxon>Pseudomonadati</taxon>
        <taxon>Spirochaetota</taxon>
        <taxon>Spirochaetia</taxon>
        <taxon>Spirochaetales</taxon>
        <taxon>Spirochaetaceae</taxon>
        <taxon>Spirochaeta</taxon>
    </lineage>
</organism>
<feature type="transmembrane region" description="Helical" evidence="13">
    <location>
        <begin position="163"/>
        <end position="182"/>
    </location>
</feature>
<dbReference type="PANTHER" id="PTHR47354">
    <property type="entry name" value="NADH OXIDOREDUCTASE HCR"/>
    <property type="match status" value="1"/>
</dbReference>
<keyword evidence="7" id="KW-0274">FAD</keyword>
<evidence type="ECO:0000256" key="7">
    <source>
        <dbReference type="ARBA" id="ARBA00022827"/>
    </source>
</evidence>
<dbReference type="Pfam" id="PF01794">
    <property type="entry name" value="Ferric_reduct"/>
    <property type="match status" value="1"/>
</dbReference>
<dbReference type="PRINTS" id="PR00406">
    <property type="entry name" value="CYTB5RDTASE"/>
</dbReference>
<dbReference type="GO" id="GO:0050660">
    <property type="term" value="F:flavin adenine dinucleotide binding"/>
    <property type="evidence" value="ECO:0007669"/>
    <property type="project" value="TreeGrafter"/>
</dbReference>
<keyword evidence="12 13" id="KW-0472">Membrane</keyword>
<proteinExistence type="predicted"/>
<dbReference type="Proteomes" id="UP000007383">
    <property type="component" value="Chromosome"/>
</dbReference>
<dbReference type="InterPro" id="IPR001433">
    <property type="entry name" value="OxRdtase_FAD/NAD-bd"/>
</dbReference>
<evidence type="ECO:0000256" key="10">
    <source>
        <dbReference type="ARBA" id="ARBA00023004"/>
    </source>
</evidence>
<evidence type="ECO:0000256" key="4">
    <source>
        <dbReference type="ARBA" id="ARBA00022692"/>
    </source>
</evidence>
<evidence type="ECO:0000256" key="6">
    <source>
        <dbReference type="ARBA" id="ARBA00022723"/>
    </source>
</evidence>
<feature type="transmembrane region" description="Helical" evidence="13">
    <location>
        <begin position="89"/>
        <end position="109"/>
    </location>
</feature>
<feature type="transmembrane region" description="Helical" evidence="13">
    <location>
        <begin position="129"/>
        <end position="151"/>
    </location>
</feature>
<feature type="transmembrane region" description="Helical" evidence="13">
    <location>
        <begin position="316"/>
        <end position="335"/>
    </location>
</feature>
<dbReference type="RefSeq" id="WP_014455194.1">
    <property type="nucleotide sequence ID" value="NC_017098.1"/>
</dbReference>
<evidence type="ECO:0000259" key="14">
    <source>
        <dbReference type="PROSITE" id="PS51384"/>
    </source>
</evidence>
<evidence type="ECO:0000313" key="16">
    <source>
        <dbReference type="Proteomes" id="UP000007383"/>
    </source>
</evidence>
<dbReference type="Gene3D" id="2.40.30.10">
    <property type="entry name" value="Translation factors"/>
    <property type="match status" value="1"/>
</dbReference>
<feature type="transmembrane region" description="Helical" evidence="13">
    <location>
        <begin position="50"/>
        <end position="69"/>
    </location>
</feature>
<evidence type="ECO:0000256" key="3">
    <source>
        <dbReference type="ARBA" id="ARBA00022630"/>
    </source>
</evidence>
<dbReference type="STRING" id="889378.Spiaf_1115"/>
<evidence type="ECO:0000256" key="13">
    <source>
        <dbReference type="SAM" id="Phobius"/>
    </source>
</evidence>
<feature type="transmembrane region" description="Helical" evidence="13">
    <location>
        <begin position="188"/>
        <end position="207"/>
    </location>
</feature>
<dbReference type="InterPro" id="IPR017927">
    <property type="entry name" value="FAD-bd_FR_type"/>
</dbReference>
<keyword evidence="6" id="KW-0479">Metal-binding</keyword>
<dbReference type="InterPro" id="IPR013130">
    <property type="entry name" value="Fe3_Rdtase_TM_dom"/>
</dbReference>
<keyword evidence="16" id="KW-1185">Reference proteome</keyword>
<evidence type="ECO:0000256" key="2">
    <source>
        <dbReference type="ARBA" id="ARBA00004141"/>
    </source>
</evidence>
<dbReference type="InterPro" id="IPR039261">
    <property type="entry name" value="FNR_nucleotide-bd"/>
</dbReference>
<protein>
    <submittedName>
        <fullName evidence="15">Putative ferric reductase</fullName>
    </submittedName>
</protein>
<dbReference type="InterPro" id="IPR017938">
    <property type="entry name" value="Riboflavin_synthase-like_b-brl"/>
</dbReference>
<accession>H9UI59</accession>
<name>H9UI59_SPIAZ</name>
<evidence type="ECO:0000256" key="9">
    <source>
        <dbReference type="ARBA" id="ARBA00023002"/>
    </source>
</evidence>
<sequence length="439" mass="49936">MAVHRLPPRRDWVGYATVLASVLVAYGLWIGYLALDDAFYDTWKLYPAKIGSHTSVLLMSWAILLATRLPPFEWLFNGLDKLYKAHRRIGVWAFLIVFLHPVFLAAAFTDAVPEFFAFFWFSDSVVRNTGVAALLGFIVLVVLSIAVRIAYHRWKRSHDFFGLLLMLVAAHLILAEGEIMAYRWLRTWHLGWIGAALLGYLYIRLLYRFFGPLYDYSVTRVETVGDSITEIYLKPGKRTMRHHPGQFLYVSFDSATIGSEPHPITIASEPAAAEIRLSVKALGDWTEKLSHLQPGERARIWGPYGRFSQTMLEHPYVPVILVGGGIGITPFLSIIRDQEFASREADSLMIYAVTDRSSAVYQDELHESARQLPHLETIIHYSEEQGYLDAAYLTEIAQRPLSEYYYMVCGPPALMESLRSDLKAAGVPRNHIRMEEFAV</sequence>
<dbReference type="EMBL" id="CP003282">
    <property type="protein sequence ID" value="AFG37202.1"/>
    <property type="molecule type" value="Genomic_DNA"/>
</dbReference>
<comment type="cofactor">
    <cofactor evidence="1">
        <name>FAD</name>
        <dbReference type="ChEBI" id="CHEBI:57692"/>
    </cofactor>
</comment>
<dbReference type="SUPFAM" id="SSF63380">
    <property type="entry name" value="Riboflavin synthase domain-like"/>
    <property type="match status" value="1"/>
</dbReference>
<dbReference type="Pfam" id="PF00175">
    <property type="entry name" value="NAD_binding_1"/>
    <property type="match status" value="1"/>
</dbReference>
<dbReference type="PANTHER" id="PTHR47354:SF8">
    <property type="entry name" value="1,2-PHENYLACETYL-COA EPOXIDASE, SUBUNIT E"/>
    <property type="match status" value="1"/>
</dbReference>
<evidence type="ECO:0000256" key="12">
    <source>
        <dbReference type="ARBA" id="ARBA00023136"/>
    </source>
</evidence>
<dbReference type="Pfam" id="PF08022">
    <property type="entry name" value="FAD_binding_8"/>
    <property type="match status" value="1"/>
</dbReference>
<dbReference type="KEGG" id="sfc:Spiaf_1115"/>
<evidence type="ECO:0000256" key="5">
    <source>
        <dbReference type="ARBA" id="ARBA00022714"/>
    </source>
</evidence>
<dbReference type="HOGENOM" id="CLU_003827_19_2_12"/>
<evidence type="ECO:0000256" key="8">
    <source>
        <dbReference type="ARBA" id="ARBA00022989"/>
    </source>
</evidence>
<keyword evidence="11" id="KW-0411">Iron-sulfur</keyword>